<dbReference type="EMBL" id="JAFIRN010000001">
    <property type="protein sequence ID" value="KAG5856945.1"/>
    <property type="molecule type" value="Genomic_DNA"/>
</dbReference>
<gene>
    <name evidence="2" type="ORF">ANANG_G00013290</name>
</gene>
<sequence length="167" mass="18203">MFRDQFHAGERRESGVARACRRGRGRFRSSAWQPRRLLRLDEGHVREGRLGGWPRYSALSVNANVGCRGYGGGEANKEAYGCGRVHRARRCGPRGRYRAGRGWSSGLHTVLHCALIVLLRPGESGRTCAHFLCEGEPIPSAQGDEEACGGPGALDRERGLVAGEHGP</sequence>
<dbReference type="AlphaFoldDB" id="A0A9D3N160"/>
<keyword evidence="3" id="KW-1185">Reference proteome</keyword>
<protein>
    <submittedName>
        <fullName evidence="2">Uncharacterized protein</fullName>
    </submittedName>
</protein>
<evidence type="ECO:0000313" key="2">
    <source>
        <dbReference type="EMBL" id="KAG5856945.1"/>
    </source>
</evidence>
<evidence type="ECO:0000313" key="3">
    <source>
        <dbReference type="Proteomes" id="UP001044222"/>
    </source>
</evidence>
<dbReference type="Proteomes" id="UP001044222">
    <property type="component" value="Unassembled WGS sequence"/>
</dbReference>
<feature type="region of interest" description="Disordered" evidence="1">
    <location>
        <begin position="142"/>
        <end position="167"/>
    </location>
</feature>
<evidence type="ECO:0000256" key="1">
    <source>
        <dbReference type="SAM" id="MobiDB-lite"/>
    </source>
</evidence>
<name>A0A9D3N160_ANGAN</name>
<accession>A0A9D3N160</accession>
<organism evidence="2 3">
    <name type="scientific">Anguilla anguilla</name>
    <name type="common">European freshwater eel</name>
    <name type="synonym">Muraena anguilla</name>
    <dbReference type="NCBI Taxonomy" id="7936"/>
    <lineage>
        <taxon>Eukaryota</taxon>
        <taxon>Metazoa</taxon>
        <taxon>Chordata</taxon>
        <taxon>Craniata</taxon>
        <taxon>Vertebrata</taxon>
        <taxon>Euteleostomi</taxon>
        <taxon>Actinopterygii</taxon>
        <taxon>Neopterygii</taxon>
        <taxon>Teleostei</taxon>
        <taxon>Anguilliformes</taxon>
        <taxon>Anguillidae</taxon>
        <taxon>Anguilla</taxon>
    </lineage>
</organism>
<comment type="caution">
    <text evidence="2">The sequence shown here is derived from an EMBL/GenBank/DDBJ whole genome shotgun (WGS) entry which is preliminary data.</text>
</comment>
<proteinExistence type="predicted"/>
<reference evidence="2" key="1">
    <citation type="submission" date="2021-01" db="EMBL/GenBank/DDBJ databases">
        <title>A chromosome-scale assembly of European eel, Anguilla anguilla.</title>
        <authorList>
            <person name="Henkel C."/>
            <person name="Jong-Raadsen S.A."/>
            <person name="Dufour S."/>
            <person name="Weltzien F.-A."/>
            <person name="Palstra A.P."/>
            <person name="Pelster B."/>
            <person name="Spaink H.P."/>
            <person name="Van Den Thillart G.E."/>
            <person name="Jansen H."/>
            <person name="Zahm M."/>
            <person name="Klopp C."/>
            <person name="Cedric C."/>
            <person name="Louis A."/>
            <person name="Berthelot C."/>
            <person name="Parey E."/>
            <person name="Roest Crollius H."/>
            <person name="Montfort J."/>
            <person name="Robinson-Rechavi M."/>
            <person name="Bucao C."/>
            <person name="Bouchez O."/>
            <person name="Gislard M."/>
            <person name="Lluch J."/>
            <person name="Milhes M."/>
            <person name="Lampietro C."/>
            <person name="Lopez Roques C."/>
            <person name="Donnadieu C."/>
            <person name="Braasch I."/>
            <person name="Desvignes T."/>
            <person name="Postlethwait J."/>
            <person name="Bobe J."/>
            <person name="Guiguen Y."/>
            <person name="Dirks R."/>
        </authorList>
    </citation>
    <scope>NUCLEOTIDE SEQUENCE</scope>
    <source>
        <strain evidence="2">Tag_6206</strain>
        <tissue evidence="2">Liver</tissue>
    </source>
</reference>